<name>A0A7S2GYW8_9EUKA</name>
<dbReference type="CDD" id="cd04369">
    <property type="entry name" value="Bromodomain"/>
    <property type="match status" value="1"/>
</dbReference>
<protein>
    <recommendedName>
        <fullName evidence="3">Bromo domain-containing protein</fullName>
    </recommendedName>
</protein>
<reference evidence="4" key="1">
    <citation type="submission" date="2021-01" db="EMBL/GenBank/DDBJ databases">
        <authorList>
            <person name="Corre E."/>
            <person name="Pelletier E."/>
            <person name="Niang G."/>
            <person name="Scheremetjew M."/>
            <person name="Finn R."/>
            <person name="Kale V."/>
            <person name="Holt S."/>
            <person name="Cochrane G."/>
            <person name="Meng A."/>
            <person name="Brown T."/>
            <person name="Cohen L."/>
        </authorList>
    </citation>
    <scope>NUCLEOTIDE SEQUENCE</scope>
    <source>
        <strain evidence="4">UTEX LB 985</strain>
    </source>
</reference>
<dbReference type="Gene3D" id="1.20.920.10">
    <property type="entry name" value="Bromodomain-like"/>
    <property type="match status" value="2"/>
</dbReference>
<gene>
    <name evidence="4" type="ORF">CBRE1094_LOCUS23785</name>
</gene>
<feature type="domain" description="Bromo" evidence="3">
    <location>
        <begin position="13"/>
        <end position="89"/>
    </location>
</feature>
<dbReference type="InterPro" id="IPR001487">
    <property type="entry name" value="Bromodomain"/>
</dbReference>
<dbReference type="PANTHER" id="PTHR45926">
    <property type="entry name" value="OSJNBA0053K19.4 PROTEIN"/>
    <property type="match status" value="1"/>
</dbReference>
<organism evidence="4">
    <name type="scientific">Haptolina brevifila</name>
    <dbReference type="NCBI Taxonomy" id="156173"/>
    <lineage>
        <taxon>Eukaryota</taxon>
        <taxon>Haptista</taxon>
        <taxon>Haptophyta</taxon>
        <taxon>Prymnesiophyceae</taxon>
        <taxon>Prymnesiales</taxon>
        <taxon>Prymnesiaceae</taxon>
        <taxon>Haptolina</taxon>
    </lineage>
</organism>
<sequence>MHSKLSAILKSLKRSPKAQAFNQPVEGVPGYEFVVLDPMDLGTVEKWFDQDRRLPWAEKKYLMAEDFAHDVRLVFKNCFICNAAPTHYLFKNAKDLLTRFEELYAEELQQAEKRGPRCPLDVRCQMLLTDLRRNPLTEWFRRSQDWQAFGEQYTENIKSGEPMDLDEVQKKLDRGSYLTDGNFDDEAAVAFGSDVGLVWRNAMDFNKDNRGELTNFGVIAKLLQQSFERRLRHVRNAPRPASSAKLPKAASKRLRELRDTCSALPLTDAAVMVDIIQEACPGPPPAVERKAGTGGQMMVRVDLDRIDEKLWDALADRATKMRT</sequence>
<feature type="domain" description="Bromo" evidence="3">
    <location>
        <begin position="161"/>
        <end position="213"/>
    </location>
</feature>
<evidence type="ECO:0000259" key="3">
    <source>
        <dbReference type="PROSITE" id="PS50014"/>
    </source>
</evidence>
<dbReference type="PRINTS" id="PR00503">
    <property type="entry name" value="BROMODOMAIN"/>
</dbReference>
<dbReference type="Pfam" id="PF00439">
    <property type="entry name" value="Bromodomain"/>
    <property type="match status" value="2"/>
</dbReference>
<dbReference type="PROSITE" id="PS50014">
    <property type="entry name" value="BROMODOMAIN_2"/>
    <property type="match status" value="2"/>
</dbReference>
<evidence type="ECO:0000256" key="1">
    <source>
        <dbReference type="ARBA" id="ARBA00023117"/>
    </source>
</evidence>
<accession>A0A7S2GYW8</accession>
<dbReference type="AlphaFoldDB" id="A0A7S2GYW8"/>
<dbReference type="SMART" id="SM00297">
    <property type="entry name" value="BROMO"/>
    <property type="match status" value="2"/>
</dbReference>
<keyword evidence="1 2" id="KW-0103">Bromodomain</keyword>
<dbReference type="SUPFAM" id="SSF47370">
    <property type="entry name" value="Bromodomain"/>
    <property type="match status" value="2"/>
</dbReference>
<evidence type="ECO:0000256" key="2">
    <source>
        <dbReference type="PROSITE-ProRule" id="PRU00035"/>
    </source>
</evidence>
<dbReference type="InterPro" id="IPR036427">
    <property type="entry name" value="Bromodomain-like_sf"/>
</dbReference>
<evidence type="ECO:0000313" key="4">
    <source>
        <dbReference type="EMBL" id="CAD9475680.1"/>
    </source>
</evidence>
<dbReference type="EMBL" id="HBGU01043619">
    <property type="protein sequence ID" value="CAD9475680.1"/>
    <property type="molecule type" value="Transcribed_RNA"/>
</dbReference>
<proteinExistence type="predicted"/>